<keyword evidence="4" id="KW-1133">Transmembrane helix</keyword>
<dbReference type="Pfam" id="PF00135">
    <property type="entry name" value="COesterase"/>
    <property type="match status" value="1"/>
</dbReference>
<evidence type="ECO:0000313" key="7">
    <source>
        <dbReference type="Proteomes" id="UP001460270"/>
    </source>
</evidence>
<dbReference type="InterPro" id="IPR002018">
    <property type="entry name" value="CarbesteraseB"/>
</dbReference>
<proteinExistence type="inferred from homology"/>
<evidence type="ECO:0000256" key="4">
    <source>
        <dbReference type="SAM" id="Phobius"/>
    </source>
</evidence>
<dbReference type="GO" id="GO:0016787">
    <property type="term" value="F:hydrolase activity"/>
    <property type="evidence" value="ECO:0007669"/>
    <property type="project" value="UniProtKB-KW"/>
</dbReference>
<feature type="domain" description="Carboxylesterase type B" evidence="5">
    <location>
        <begin position="121"/>
        <end position="606"/>
    </location>
</feature>
<gene>
    <name evidence="6" type="ORF">WMY93_012907</name>
</gene>
<sequence>MKPCETGAAASGSPSKKTNEAAAAAAVWVKCSTFSSNFYACSLWSKMSEEAFEVSGRNEYRYLVQDEDEEVQYARHRQYISPLVVLSKRCIALIVMGVVALLILATYLGYVAKTLPPGAARVSTPCGTYKGLHKDGAYSFKGMRYAAPPVGPLRWAPPEAATCNSDAQHDATRFGSICAQVEPLSSSGLVMGHEDCLFVNVWTPSLNPPTLLPVVVWIHGGYLHMLSGGVPGYSPSEGLARDTQAVYVSFNYRLNAFGFMALDLLREGSPTNTSGNYGFMDQILVLKWVKENVHLFGGDPAKVTIIGQSSGGTSVWTLMMSPLAKGLFRAAVDMSGSYVYKTTLQEAEKDNLVFLNKTGCKDATCLRKLSMRQVLQAVPWQEYPGWAYDDGSELPTRGLLPGAVAVVDGVVLPDAPFTMWEKGQGYNDVPFVIGTTEQEMDFFPASHNISDWTWGDYRWFVTEKLSTFNETLAKQALELYPPSAPCPTVDRCPERAYTTMASDIRVSCPNHDLAKRAAAALRSPVYRYMVTHTPSRAITPSVSILPFPSRFSFHTLDSYAFFRGLEPLLGSPLPQTDQRFQDLITHHLIYFIKEGKMDSSWPEFPSSLALLSENFTLVQSDSPIVTRCRLWEENGLFEYAWMN</sequence>
<dbReference type="EMBL" id="JBBPFD010000009">
    <property type="protein sequence ID" value="KAK7912696.1"/>
    <property type="molecule type" value="Genomic_DNA"/>
</dbReference>
<feature type="transmembrane region" description="Helical" evidence="4">
    <location>
        <begin position="90"/>
        <end position="110"/>
    </location>
</feature>
<comment type="similarity">
    <text evidence="1 3">Belongs to the type-B carboxylesterase/lipase family.</text>
</comment>
<keyword evidence="2 3" id="KW-0378">Hydrolase</keyword>
<evidence type="ECO:0000256" key="1">
    <source>
        <dbReference type="ARBA" id="ARBA00005964"/>
    </source>
</evidence>
<dbReference type="Proteomes" id="UP001460270">
    <property type="component" value="Unassembled WGS sequence"/>
</dbReference>
<dbReference type="PANTHER" id="PTHR11559">
    <property type="entry name" value="CARBOXYLESTERASE"/>
    <property type="match status" value="1"/>
</dbReference>
<dbReference type="InterPro" id="IPR050309">
    <property type="entry name" value="Type-B_Carboxylest/Lipase"/>
</dbReference>
<comment type="caution">
    <text evidence="6">The sequence shown here is derived from an EMBL/GenBank/DDBJ whole genome shotgun (WGS) entry which is preliminary data.</text>
</comment>
<keyword evidence="4" id="KW-0812">Transmembrane</keyword>
<dbReference type="SUPFAM" id="SSF53474">
    <property type="entry name" value="alpha/beta-Hydrolases"/>
    <property type="match status" value="1"/>
</dbReference>
<keyword evidence="4" id="KW-0472">Membrane</keyword>
<accession>A0AAW0NYG8</accession>
<dbReference type="InterPro" id="IPR019826">
    <property type="entry name" value="Carboxylesterase_B_AS"/>
</dbReference>
<name>A0AAW0NYG8_9GOBI</name>
<evidence type="ECO:0000256" key="3">
    <source>
        <dbReference type="RuleBase" id="RU361235"/>
    </source>
</evidence>
<dbReference type="PROSITE" id="PS00941">
    <property type="entry name" value="CARBOXYLESTERASE_B_2"/>
    <property type="match status" value="1"/>
</dbReference>
<protein>
    <recommendedName>
        <fullName evidence="3">Carboxylic ester hydrolase</fullName>
        <ecNumber evidence="3">3.1.1.-</ecNumber>
    </recommendedName>
</protein>
<dbReference type="InterPro" id="IPR019819">
    <property type="entry name" value="Carboxylesterase_B_CS"/>
</dbReference>
<dbReference type="EC" id="3.1.1.-" evidence="3"/>
<evidence type="ECO:0000313" key="6">
    <source>
        <dbReference type="EMBL" id="KAK7912696.1"/>
    </source>
</evidence>
<evidence type="ECO:0000256" key="2">
    <source>
        <dbReference type="ARBA" id="ARBA00022801"/>
    </source>
</evidence>
<dbReference type="Gene3D" id="3.40.50.1820">
    <property type="entry name" value="alpha/beta hydrolase"/>
    <property type="match status" value="1"/>
</dbReference>
<reference evidence="7" key="1">
    <citation type="submission" date="2024-04" db="EMBL/GenBank/DDBJ databases">
        <title>Salinicola lusitanus LLJ914,a marine bacterium isolated from the Okinawa Trough.</title>
        <authorList>
            <person name="Li J."/>
        </authorList>
    </citation>
    <scope>NUCLEOTIDE SEQUENCE [LARGE SCALE GENOMIC DNA]</scope>
</reference>
<dbReference type="PROSITE" id="PS00122">
    <property type="entry name" value="CARBOXYLESTERASE_B_1"/>
    <property type="match status" value="1"/>
</dbReference>
<dbReference type="InterPro" id="IPR029058">
    <property type="entry name" value="AB_hydrolase_fold"/>
</dbReference>
<keyword evidence="7" id="KW-1185">Reference proteome</keyword>
<evidence type="ECO:0000259" key="5">
    <source>
        <dbReference type="Pfam" id="PF00135"/>
    </source>
</evidence>
<dbReference type="AlphaFoldDB" id="A0AAW0NYG8"/>
<organism evidence="6 7">
    <name type="scientific">Mugilogobius chulae</name>
    <name type="common">yellowstripe goby</name>
    <dbReference type="NCBI Taxonomy" id="88201"/>
    <lineage>
        <taxon>Eukaryota</taxon>
        <taxon>Metazoa</taxon>
        <taxon>Chordata</taxon>
        <taxon>Craniata</taxon>
        <taxon>Vertebrata</taxon>
        <taxon>Euteleostomi</taxon>
        <taxon>Actinopterygii</taxon>
        <taxon>Neopterygii</taxon>
        <taxon>Teleostei</taxon>
        <taxon>Neoteleostei</taxon>
        <taxon>Acanthomorphata</taxon>
        <taxon>Gobiaria</taxon>
        <taxon>Gobiiformes</taxon>
        <taxon>Gobioidei</taxon>
        <taxon>Gobiidae</taxon>
        <taxon>Gobionellinae</taxon>
        <taxon>Mugilogobius</taxon>
    </lineage>
</organism>